<evidence type="ECO:0000313" key="2">
    <source>
        <dbReference type="EMBL" id="CAD7253351.1"/>
    </source>
</evidence>
<reference evidence="2" key="1">
    <citation type="submission" date="2020-11" db="EMBL/GenBank/DDBJ databases">
        <authorList>
            <person name="Tran Van P."/>
        </authorList>
    </citation>
    <scope>NUCLEOTIDE SEQUENCE</scope>
</reference>
<keyword evidence="1" id="KW-0732">Signal</keyword>
<name>A0A7R9FSW4_9CRUS</name>
<evidence type="ECO:0000313" key="3">
    <source>
        <dbReference type="Proteomes" id="UP000677054"/>
    </source>
</evidence>
<organism evidence="2">
    <name type="scientific">Darwinula stevensoni</name>
    <dbReference type="NCBI Taxonomy" id="69355"/>
    <lineage>
        <taxon>Eukaryota</taxon>
        <taxon>Metazoa</taxon>
        <taxon>Ecdysozoa</taxon>
        <taxon>Arthropoda</taxon>
        <taxon>Crustacea</taxon>
        <taxon>Oligostraca</taxon>
        <taxon>Ostracoda</taxon>
        <taxon>Podocopa</taxon>
        <taxon>Podocopida</taxon>
        <taxon>Darwinulocopina</taxon>
        <taxon>Darwinuloidea</taxon>
        <taxon>Darwinulidae</taxon>
        <taxon>Darwinula</taxon>
    </lineage>
</organism>
<gene>
    <name evidence="2" type="ORF">DSTB1V02_LOCUS13101</name>
</gene>
<accession>A0A7R9FSW4</accession>
<dbReference type="Gene3D" id="2.60.20.10">
    <property type="entry name" value="Crystallins"/>
    <property type="match status" value="1"/>
</dbReference>
<dbReference type="AlphaFoldDB" id="A0A7R9FSW4"/>
<dbReference type="EMBL" id="LR905219">
    <property type="protein sequence ID" value="CAD7253351.1"/>
    <property type="molecule type" value="Genomic_DNA"/>
</dbReference>
<feature type="signal peptide" evidence="1">
    <location>
        <begin position="1"/>
        <end position="50"/>
    </location>
</feature>
<dbReference type="InterPro" id="IPR011024">
    <property type="entry name" value="G_crystallin-like"/>
</dbReference>
<dbReference type="OrthoDB" id="6353266at2759"/>
<evidence type="ECO:0000256" key="1">
    <source>
        <dbReference type="SAM" id="SignalP"/>
    </source>
</evidence>
<dbReference type="Proteomes" id="UP000677054">
    <property type="component" value="Unassembled WGS sequence"/>
</dbReference>
<keyword evidence="3" id="KW-1185">Reference proteome</keyword>
<dbReference type="SUPFAM" id="SSF49695">
    <property type="entry name" value="gamma-Crystallin-like"/>
    <property type="match status" value="1"/>
</dbReference>
<proteinExistence type="predicted"/>
<sequence length="254" mass="28378">MVPVGPGNLRQTDITEVKQGGGGQHGRLQPSTVKLSVVLVLFLSLGKSSAQNPQFAIFYYPTDFGEISFELTDGCPDLNSCVPGFENMTISGICVTGIWIFYSEKNYNSGGYGSAEWMFGVDYCLNSDPDDFEFSSLRHAGRQSNFDANTITLYEFPLFSGNQFLDLADLPEVPMDDVDSIIITGESDWTIYSLPNFIGIERCLETWPGMLVGFFPNLSDLEMNSVRSFREGCFDDEKIQRRSDRHGEVVTERE</sequence>
<feature type="chain" id="PRO_5036210619" evidence="1">
    <location>
        <begin position="51"/>
        <end position="254"/>
    </location>
</feature>
<dbReference type="EMBL" id="CAJPEV010005702">
    <property type="protein sequence ID" value="CAG0903424.1"/>
    <property type="molecule type" value="Genomic_DNA"/>
</dbReference>
<protein>
    <submittedName>
        <fullName evidence="2">Uncharacterized protein</fullName>
    </submittedName>
</protein>